<dbReference type="Gene3D" id="3.40.50.2300">
    <property type="match status" value="1"/>
</dbReference>
<dbReference type="InterPro" id="IPR036196">
    <property type="entry name" value="Ptyr_pPase_sf"/>
</dbReference>
<dbReference type="Proteomes" id="UP000280501">
    <property type="component" value="Unassembled WGS sequence"/>
</dbReference>
<dbReference type="NCBIfam" id="NF033788">
    <property type="entry name" value="HTH_metalloreg"/>
    <property type="match status" value="1"/>
</dbReference>
<evidence type="ECO:0000259" key="3">
    <source>
        <dbReference type="PROSITE" id="PS50987"/>
    </source>
</evidence>
<dbReference type="GO" id="GO:0046685">
    <property type="term" value="P:response to arsenic-containing substance"/>
    <property type="evidence" value="ECO:0007669"/>
    <property type="project" value="UniProtKB-KW"/>
</dbReference>
<dbReference type="SUPFAM" id="SSF52788">
    <property type="entry name" value="Phosphotyrosine protein phosphatases I"/>
    <property type="match status" value="1"/>
</dbReference>
<dbReference type="OrthoDB" id="9799372at2"/>
<dbReference type="CDD" id="cd00090">
    <property type="entry name" value="HTH_ARSR"/>
    <property type="match status" value="1"/>
</dbReference>
<keyword evidence="5" id="KW-1185">Reference proteome</keyword>
<feature type="region of interest" description="Disordered" evidence="2">
    <location>
        <begin position="191"/>
        <end position="211"/>
    </location>
</feature>
<comment type="caution">
    <text evidence="4">The sequence shown here is derived from an EMBL/GenBank/DDBJ whole genome shotgun (WGS) entry which is preliminary data.</text>
</comment>
<dbReference type="EMBL" id="RKQZ01000001">
    <property type="protein sequence ID" value="RPF19568.1"/>
    <property type="molecule type" value="Genomic_DNA"/>
</dbReference>
<feature type="domain" description="HTH arsR-type" evidence="3">
    <location>
        <begin position="18"/>
        <end position="118"/>
    </location>
</feature>
<dbReference type="RefSeq" id="WP_123812857.1">
    <property type="nucleotide sequence ID" value="NZ_RKQZ01000001.1"/>
</dbReference>
<proteinExistence type="predicted"/>
<reference evidence="4 5" key="1">
    <citation type="submission" date="2018-11" db="EMBL/GenBank/DDBJ databases">
        <title>Sequencing the genomes of 1000 actinobacteria strains.</title>
        <authorList>
            <person name="Klenk H.-P."/>
        </authorList>
    </citation>
    <scope>NUCLEOTIDE SEQUENCE [LARGE SCALE GENOMIC DNA]</scope>
    <source>
        <strain evidence="4 5">DSM 15700</strain>
    </source>
</reference>
<dbReference type="InterPro" id="IPR036388">
    <property type="entry name" value="WH-like_DNA-bd_sf"/>
</dbReference>
<dbReference type="Gene3D" id="1.10.10.10">
    <property type="entry name" value="Winged helix-like DNA-binding domain superfamily/Winged helix DNA-binding domain"/>
    <property type="match status" value="1"/>
</dbReference>
<dbReference type="InterPro" id="IPR001845">
    <property type="entry name" value="HTH_ArsR_DNA-bd_dom"/>
</dbReference>
<dbReference type="PANTHER" id="PTHR43428:SF1">
    <property type="entry name" value="ARSENATE REDUCTASE"/>
    <property type="match status" value="1"/>
</dbReference>
<dbReference type="PRINTS" id="PR00778">
    <property type="entry name" value="HTHARSR"/>
</dbReference>
<dbReference type="NCBIfam" id="NF046112">
    <property type="entry name" value="MSMEG_6209_Nter"/>
    <property type="match status" value="1"/>
</dbReference>
<organism evidence="4 5">
    <name type="scientific">Myceligenerans xiligouense</name>
    <dbReference type="NCBI Taxonomy" id="253184"/>
    <lineage>
        <taxon>Bacteria</taxon>
        <taxon>Bacillati</taxon>
        <taxon>Actinomycetota</taxon>
        <taxon>Actinomycetes</taxon>
        <taxon>Micrococcales</taxon>
        <taxon>Promicromonosporaceae</taxon>
        <taxon>Myceligenerans</taxon>
    </lineage>
</organism>
<evidence type="ECO:0000256" key="1">
    <source>
        <dbReference type="ARBA" id="ARBA00022849"/>
    </source>
</evidence>
<keyword evidence="1" id="KW-0059">Arsenical resistance</keyword>
<dbReference type="SMART" id="SM00418">
    <property type="entry name" value="HTH_ARSR"/>
    <property type="match status" value="1"/>
</dbReference>
<evidence type="ECO:0000313" key="4">
    <source>
        <dbReference type="EMBL" id="RPF19568.1"/>
    </source>
</evidence>
<dbReference type="Pfam" id="PF21234">
    <property type="entry name" value="Phosphatase-like_N"/>
    <property type="match status" value="1"/>
</dbReference>
<sequence length="374" mass="38520">MSIQSREDASGAAEGHAIGADAANAVAHTLRALADPLRLRMLSAIATDPDGETSAGELATLTDVAQPTVSHHLKVLRDVGLLTSERRGTFVLYRIAPGYRGAVTTLLDKFAPSAVSVGKGPHLTGLTDVDHELTSLAASLTTRVPGTTPEESLRVVRESYAALARRGGIATHLVALTEHFARQRLDDLATARASGDPGGVAPEAPDAMSGRTVTDPATAAVVPGTAAPGTAAPRTARKPQVLFVCVANAGRSQLAAALLAHYAGDRVVVRSAGSAPAPEVHDTVRALLAEIDPSAAEPGAHRGIFPKPLTDDAVRAADVVVTMGCGDACPVLPGKRYEDWVVGDPALASPAGVAAIRDELDHRVRALLAELLPS</sequence>
<dbReference type="InterPro" id="IPR023485">
    <property type="entry name" value="Ptyr_pPase"/>
</dbReference>
<evidence type="ECO:0000313" key="5">
    <source>
        <dbReference type="Proteomes" id="UP000280501"/>
    </source>
</evidence>
<dbReference type="Pfam" id="PF12840">
    <property type="entry name" value="HTH_20"/>
    <property type="match status" value="1"/>
</dbReference>
<dbReference type="PROSITE" id="PS50987">
    <property type="entry name" value="HTH_ARSR_2"/>
    <property type="match status" value="1"/>
</dbReference>
<evidence type="ECO:0000256" key="2">
    <source>
        <dbReference type="SAM" id="MobiDB-lite"/>
    </source>
</evidence>
<gene>
    <name evidence="4" type="ORF">EDD34_0119</name>
</gene>
<dbReference type="Pfam" id="PF01451">
    <property type="entry name" value="LMWPc"/>
    <property type="match status" value="1"/>
</dbReference>
<dbReference type="GO" id="GO:0003700">
    <property type="term" value="F:DNA-binding transcription factor activity"/>
    <property type="evidence" value="ECO:0007669"/>
    <property type="project" value="InterPro"/>
</dbReference>
<dbReference type="InterPro" id="IPR048716">
    <property type="entry name" value="Phosphatase-like_N"/>
</dbReference>
<dbReference type="Gene3D" id="1.10.8.1060">
    <property type="entry name" value="Corynebacterium glutamicum thioredoxin-dependent arsenate reductase, N-terminal domain"/>
    <property type="match status" value="1"/>
</dbReference>
<dbReference type="InterPro" id="IPR011991">
    <property type="entry name" value="ArsR-like_HTH"/>
</dbReference>
<dbReference type="AlphaFoldDB" id="A0A3N4Z0E0"/>
<dbReference type="SUPFAM" id="SSF46785">
    <property type="entry name" value="Winged helix' DNA-binding domain"/>
    <property type="match status" value="1"/>
</dbReference>
<dbReference type="InterPro" id="IPR036390">
    <property type="entry name" value="WH_DNA-bd_sf"/>
</dbReference>
<dbReference type="SMART" id="SM00226">
    <property type="entry name" value="LMWPc"/>
    <property type="match status" value="1"/>
</dbReference>
<protein>
    <submittedName>
        <fullName evidence="4">ArsR family transcriptional regulator</fullName>
    </submittedName>
</protein>
<accession>A0A3N4Z0E0</accession>
<dbReference type="PANTHER" id="PTHR43428">
    <property type="entry name" value="ARSENATE REDUCTASE"/>
    <property type="match status" value="1"/>
</dbReference>
<name>A0A3N4Z0E0_9MICO</name>